<dbReference type="InterPro" id="IPR011989">
    <property type="entry name" value="ARM-like"/>
</dbReference>
<organism evidence="10 11">
    <name type="scientific">[Candida] railenensis</name>
    <dbReference type="NCBI Taxonomy" id="45579"/>
    <lineage>
        <taxon>Eukaryota</taxon>
        <taxon>Fungi</taxon>
        <taxon>Dikarya</taxon>
        <taxon>Ascomycota</taxon>
        <taxon>Saccharomycotina</taxon>
        <taxon>Pichiomycetes</taxon>
        <taxon>Debaryomycetaceae</taxon>
        <taxon>Kurtzmaniella</taxon>
    </lineage>
</organism>
<gene>
    <name evidence="10" type="ORF">CLIB1423_23S00826</name>
</gene>
<keyword evidence="6" id="KW-0508">mRNA splicing</keyword>
<evidence type="ECO:0000256" key="1">
    <source>
        <dbReference type="ARBA" id="ARBA00004123"/>
    </source>
</evidence>
<feature type="domain" description="Phosphatase PP2A regulatory subunit A/Splicing factor 3B subunit 1-like HEAT repeat" evidence="9">
    <location>
        <begin position="863"/>
        <end position="934"/>
    </location>
</feature>
<feature type="region of interest" description="Disordered" evidence="8">
    <location>
        <begin position="84"/>
        <end position="106"/>
    </location>
</feature>
<dbReference type="OrthoDB" id="438939at2759"/>
<dbReference type="AlphaFoldDB" id="A0A9P0QUD7"/>
<protein>
    <submittedName>
        <fullName evidence="10">U2 snRNP component Hsh155p</fullName>
    </submittedName>
</protein>
<comment type="subcellular location">
    <subcellularLocation>
        <location evidence="1">Nucleus</location>
    </subcellularLocation>
</comment>
<evidence type="ECO:0000256" key="3">
    <source>
        <dbReference type="ARBA" id="ARBA00022664"/>
    </source>
</evidence>
<accession>A0A9P0QUD7</accession>
<evidence type="ECO:0000256" key="5">
    <source>
        <dbReference type="ARBA" id="ARBA00022737"/>
    </source>
</evidence>
<dbReference type="GO" id="GO:0000245">
    <property type="term" value="P:spliceosomal complex assembly"/>
    <property type="evidence" value="ECO:0007669"/>
    <property type="project" value="InterPro"/>
</dbReference>
<dbReference type="InterPro" id="IPR054573">
    <property type="entry name" value="PP2A/SF3B1-like_HEAT"/>
</dbReference>
<dbReference type="GO" id="GO:0005681">
    <property type="term" value="C:spliceosomal complex"/>
    <property type="evidence" value="ECO:0007669"/>
    <property type="project" value="UniProtKB-KW"/>
</dbReference>
<dbReference type="SUPFAM" id="SSF48371">
    <property type="entry name" value="ARM repeat"/>
    <property type="match status" value="1"/>
</dbReference>
<evidence type="ECO:0000313" key="11">
    <source>
        <dbReference type="Proteomes" id="UP000837801"/>
    </source>
</evidence>
<dbReference type="Proteomes" id="UP000837801">
    <property type="component" value="Unassembled WGS sequence"/>
</dbReference>
<evidence type="ECO:0000256" key="6">
    <source>
        <dbReference type="ARBA" id="ARBA00023187"/>
    </source>
</evidence>
<proteinExistence type="inferred from homology"/>
<comment type="similarity">
    <text evidence="2">Belongs to the SF3B1 family.</text>
</comment>
<comment type="caution">
    <text evidence="10">The sequence shown here is derived from an EMBL/GenBank/DDBJ whole genome shotgun (WGS) entry which is preliminary data.</text>
</comment>
<dbReference type="PANTHER" id="PTHR12097">
    <property type="entry name" value="SPLICING FACTOR 3B, SUBUNIT 1-RELATED"/>
    <property type="match status" value="1"/>
</dbReference>
<reference evidence="10" key="1">
    <citation type="submission" date="2022-03" db="EMBL/GenBank/DDBJ databases">
        <authorList>
            <person name="Legras J.-L."/>
            <person name="Devillers H."/>
            <person name="Grondin C."/>
        </authorList>
    </citation>
    <scope>NUCLEOTIDE SEQUENCE</scope>
    <source>
        <strain evidence="10">CLIB 1423</strain>
    </source>
</reference>
<evidence type="ECO:0000256" key="8">
    <source>
        <dbReference type="SAM" id="MobiDB-lite"/>
    </source>
</evidence>
<sequence length="1084" mass="123490">MAARNLIGNYSIPQTLVDELERENKIDDSISSDQLKENITKNDYVDRKYKRKGEISLDDSSSTYRGKMEVRELEREEERVRKLIKEKQEDGIQPSPKRQRKKRWDVTPEEYAKNNSIVLDSSSITSSALIETPPIINGIALVDSILNKILPSGYKILPFPKDYQPFDANLPPDLIEAPTSYYVPPSTVESQISDKTKLHNNEIVVEFEGMKDIEYFKEEDVKYFGKLSKVTENDSIQTEEQKLEIRFMRLLLKVKNGSQIARKRSLRQITDNARKFGPKIIFDQVLPILLEPNLDDQERHLLVKLIGRILFQLDDLIRPYTHKILIVISPLLIDEDFTTRLEARDIISSLSKAAGLSNMISNLRPDLDHVDEFVRNTTSRVFAIVANTLGLVNFLPFLKAVIKSKKNWTARHTGIKIIQQLCIILGGGNGNSILPFLEQLIEVLKPGLTDEVLQVRTITALAISQLADNVKPYGIDAFEPILEPVLLGLKRHRGKGLANFLKCIGSIIPLMHYDPNYEEYSNYYSRELMAVISREFQSPDEDMKKTILRILTTLPLSKEIIPNYPTQIFVPFFKAYWNRRVASDSNQLFRLVVEATTQLAIKFDLLEVLENIVGYAKDENENLRRMSVDSISEMIRLSPDGLLGLDSQLELTLIDSVLYAFQEQQNQSQANNNNKSSRVYLQGLSTVCQSLGIRLKPHMNSIISTILYRLKNKSPEVRQQASDLISAIAPVIKVCYNDDNEILMKLILILYESLGEVYPEVLGSILLALYACIDSIEVISLFTMQNPSINQILPTLTPILKNRQDKVQESCIKLVGLIAKKNAESINAKEWMRVCFELLDMLKSSKKRIRVASNETFGHIAKTIGPQDVLAMLLNNLRVQERQLRVCTAVAIGIVAENCAPFTVLPSLMNEYRIPDKNVQNGVLKAMSFLFEYLDGSVTKDYLYAITPLLEDALTDRDLVHRQTASSVVQKIAINCFTLIDDKNYELFIHFLNLIIPNIYETSPHVINRIFDSMDSIRVSIGAGVFMNYIWAGLFHPARKVRAPFWKAYNRAYIQNSDVLVPCYPILTNIEDKSYEIEELSLIL</sequence>
<dbReference type="InterPro" id="IPR016024">
    <property type="entry name" value="ARM-type_fold"/>
</dbReference>
<dbReference type="Pfam" id="PF22646">
    <property type="entry name" value="PPP2R1A-like_HEAT"/>
    <property type="match status" value="1"/>
</dbReference>
<dbReference type="InterPro" id="IPR038737">
    <property type="entry name" value="SF3b_su1-like"/>
</dbReference>
<dbReference type="Gene3D" id="1.25.10.10">
    <property type="entry name" value="Leucine-rich Repeat Variant"/>
    <property type="match status" value="4"/>
</dbReference>
<evidence type="ECO:0000256" key="2">
    <source>
        <dbReference type="ARBA" id="ARBA00005754"/>
    </source>
</evidence>
<name>A0A9P0QUD7_9ASCO</name>
<evidence type="ECO:0000259" key="9">
    <source>
        <dbReference type="Pfam" id="PF22646"/>
    </source>
</evidence>
<keyword evidence="3" id="KW-0507">mRNA processing</keyword>
<evidence type="ECO:0000313" key="10">
    <source>
        <dbReference type="EMBL" id="CAH2355236.1"/>
    </source>
</evidence>
<keyword evidence="7" id="KW-0539">Nucleus</keyword>
<dbReference type="GO" id="GO:0003729">
    <property type="term" value="F:mRNA binding"/>
    <property type="evidence" value="ECO:0007669"/>
    <property type="project" value="InterPro"/>
</dbReference>
<evidence type="ECO:0000256" key="4">
    <source>
        <dbReference type="ARBA" id="ARBA00022728"/>
    </source>
</evidence>
<keyword evidence="4" id="KW-0747">Spliceosome</keyword>
<evidence type="ECO:0000256" key="7">
    <source>
        <dbReference type="ARBA" id="ARBA00023242"/>
    </source>
</evidence>
<dbReference type="EMBL" id="CAKXYY010000023">
    <property type="protein sequence ID" value="CAH2355236.1"/>
    <property type="molecule type" value="Genomic_DNA"/>
</dbReference>
<keyword evidence="5" id="KW-0677">Repeat</keyword>
<keyword evidence="11" id="KW-1185">Reference proteome</keyword>